<dbReference type="GO" id="GO:0003735">
    <property type="term" value="F:structural constituent of ribosome"/>
    <property type="evidence" value="ECO:0007669"/>
    <property type="project" value="TreeGrafter"/>
</dbReference>
<feature type="domain" description="S1 motif" evidence="1">
    <location>
        <begin position="637"/>
        <end position="706"/>
    </location>
</feature>
<dbReference type="InterPro" id="IPR003029">
    <property type="entry name" value="S1_domain"/>
</dbReference>
<organism evidence="2 3">
    <name type="scientific">Deferribacter desulfuricans (strain DSM 14783 / JCM 11476 / NBRC 101012 / SSM1)</name>
    <dbReference type="NCBI Taxonomy" id="639282"/>
    <lineage>
        <taxon>Bacteria</taxon>
        <taxon>Pseudomonadati</taxon>
        <taxon>Deferribacterota</taxon>
        <taxon>Deferribacteres</taxon>
        <taxon>Deferribacterales</taxon>
        <taxon>Deferribacteraceae</taxon>
        <taxon>Deferribacter</taxon>
    </lineage>
</organism>
<dbReference type="FunFam" id="2.40.50.140:FF:000051">
    <property type="entry name" value="RNA-binding transcriptional accessory protein"/>
    <property type="match status" value="1"/>
</dbReference>
<dbReference type="EMBL" id="AP011529">
    <property type="protein sequence ID" value="BAI80119.1"/>
    <property type="molecule type" value="Genomic_DNA"/>
</dbReference>
<dbReference type="SUPFAM" id="SSF53098">
    <property type="entry name" value="Ribonuclease H-like"/>
    <property type="match status" value="1"/>
</dbReference>
<dbReference type="SMART" id="SM00732">
    <property type="entry name" value="YqgFc"/>
    <property type="match status" value="1"/>
</dbReference>
<dbReference type="GO" id="GO:0003729">
    <property type="term" value="F:mRNA binding"/>
    <property type="evidence" value="ECO:0007669"/>
    <property type="project" value="UniProtKB-ARBA"/>
</dbReference>
<reference evidence="2 3" key="1">
    <citation type="journal article" date="2010" name="DNA Res.">
        <title>Bacterial lifestyle in a deep-sea hydrothermal vent chimney revealed by the genome sequence of the thermophilic bacterium Deferribacter desulfuricans SSM1.</title>
        <authorList>
            <person name="Takaki Y."/>
            <person name="Shimamura S."/>
            <person name="Nakagawa S."/>
            <person name="Fukuhara Y."/>
            <person name="Horikawa H."/>
            <person name="Ankai A."/>
            <person name="Harada T."/>
            <person name="Hosoyama A."/>
            <person name="Oguchi A."/>
            <person name="Fukui S."/>
            <person name="Fujita N."/>
            <person name="Takami H."/>
            <person name="Takai K."/>
        </authorList>
    </citation>
    <scope>NUCLEOTIDE SEQUENCE [LARGE SCALE GENOMIC DNA]</scope>
    <source>
        <strain evidence="3">DSM 14783 / JCM 11476 / NBRC 101012 / SSM1</strain>
    </source>
</reference>
<dbReference type="KEGG" id="ddf:DEFDS_0638"/>
<dbReference type="InterPro" id="IPR023319">
    <property type="entry name" value="Tex-like_HTH_dom_sf"/>
</dbReference>
<dbReference type="InterPro" id="IPR006641">
    <property type="entry name" value="YqgF/RNaseH-like_dom"/>
</dbReference>
<dbReference type="Pfam" id="PF16921">
    <property type="entry name" value="Tex_YqgF"/>
    <property type="match status" value="1"/>
</dbReference>
<dbReference type="Gene3D" id="1.10.150.310">
    <property type="entry name" value="Tex RuvX-like domain-like"/>
    <property type="match status" value="1"/>
</dbReference>
<dbReference type="InterPro" id="IPR044146">
    <property type="entry name" value="S1_Tex"/>
</dbReference>
<dbReference type="RefSeq" id="WP_013007367.1">
    <property type="nucleotide sequence ID" value="NC_013939.1"/>
</dbReference>
<dbReference type="InterPro" id="IPR018974">
    <property type="entry name" value="Tex-like_N"/>
</dbReference>
<gene>
    <name evidence="2" type="ordered locus">DEFDS_0638</name>
</gene>
<sequence>MIETIYSEYNYAKKHIDNLIALYKEGNTVPFIARYRKEKTGGMDENVIREIIERYEYLVKLEERKSEVIKLIAEKNKLTDVLKQKILNSTTLKEVEDLYAPYKSKRKTKADIAKELGLEPLAIYIKKESDETKIVEKAKDFLSEQVKTVDEALEKALDIIIEEFGHDVTIKSRLRDYLWDNAKILSEVKKEYRDERTNYEDYYNYSEAIKSIPPHRIFAIFRGEKEGVLKVKLDADFEFCESIIKNELINIGIVQNSYVNEAIKKALKRVLFPSLELEIRKDLKEKAEEQAIKVFAENLRKLLLTPPVKGKRIMGIDPAFRTGCKYACVDETGKLLSYGVIYPVEPQNDYENSKKVVLDEISKNNIDIIAIGNGTASRETEEFVSKVIEDEKLDIVYTIVNEAGASVYSASKVANQEFPELDLTIRGAISIARRVLDPLSELVKIDPKSIGVGMYQHDVNEKRLSEKLYDVVEDVVNNVGVNLNTASVSLLKYVSGINEKIAENIVSYRDVNGKFKERKELLNVDGIGEKVFEQCAGFLKIYDGKEPLDALFIHPENYEKVYNLLNELNISLDNRHLIKLALKGKDLDELSKKCSIGLLTLQDIIDNFEKPDRDIRDDVDPLIFKQSALNIENLKEGMKVRGKVTNVTDFGAFVDIGLKNDALVHISELADKFVKHPLDVVSVGDNVLATVIKVDKDRNRVSLSLRR</sequence>
<dbReference type="CDD" id="cd05685">
    <property type="entry name" value="S1_Tex"/>
    <property type="match status" value="1"/>
</dbReference>
<dbReference type="FunFam" id="3.30.420.140:FF:000001">
    <property type="entry name" value="RNA-binding transcriptional accessory protein"/>
    <property type="match status" value="1"/>
</dbReference>
<dbReference type="Gene3D" id="3.30.420.140">
    <property type="entry name" value="YqgF/RNase H-like domain"/>
    <property type="match status" value="1"/>
</dbReference>
<dbReference type="InterPro" id="IPR050437">
    <property type="entry name" value="Ribos_protein_bS1-like"/>
</dbReference>
<dbReference type="eggNOG" id="COG2183">
    <property type="taxonomic scope" value="Bacteria"/>
</dbReference>
<dbReference type="SUPFAM" id="SSF50249">
    <property type="entry name" value="Nucleic acid-binding proteins"/>
    <property type="match status" value="1"/>
</dbReference>
<dbReference type="PANTHER" id="PTHR10724:SF10">
    <property type="entry name" value="S1 RNA-BINDING DOMAIN-CONTAINING PROTEIN 1"/>
    <property type="match status" value="1"/>
</dbReference>
<dbReference type="Proteomes" id="UP000001520">
    <property type="component" value="Chromosome"/>
</dbReference>
<dbReference type="PROSITE" id="PS50126">
    <property type="entry name" value="S1"/>
    <property type="match status" value="1"/>
</dbReference>
<accession>D3PBZ6</accession>
<dbReference type="Pfam" id="PF17674">
    <property type="entry name" value="HHH_9"/>
    <property type="match status" value="1"/>
</dbReference>
<dbReference type="Pfam" id="PF12836">
    <property type="entry name" value="HHH_3"/>
    <property type="match status" value="1"/>
</dbReference>
<dbReference type="PANTHER" id="PTHR10724">
    <property type="entry name" value="30S RIBOSOMAL PROTEIN S1"/>
    <property type="match status" value="1"/>
</dbReference>
<dbReference type="InterPro" id="IPR023323">
    <property type="entry name" value="Tex-like_dom_sf"/>
</dbReference>
<dbReference type="HOGENOM" id="CLU_009833_0_2_0"/>
<dbReference type="InterPro" id="IPR012337">
    <property type="entry name" value="RNaseH-like_sf"/>
</dbReference>
<keyword evidence="3" id="KW-1185">Reference proteome</keyword>
<dbReference type="STRING" id="639282.DEFDS_0638"/>
<dbReference type="InterPro" id="IPR010994">
    <property type="entry name" value="RuvA_2-like"/>
</dbReference>
<dbReference type="Gene3D" id="1.10.3500.10">
    <property type="entry name" value="Tex N-terminal region-like"/>
    <property type="match status" value="1"/>
</dbReference>
<dbReference type="AlphaFoldDB" id="D3PBZ6"/>
<dbReference type="GO" id="GO:0006139">
    <property type="term" value="P:nucleobase-containing compound metabolic process"/>
    <property type="evidence" value="ECO:0007669"/>
    <property type="project" value="InterPro"/>
</dbReference>
<dbReference type="Gene3D" id="2.40.50.140">
    <property type="entry name" value="Nucleic acid-binding proteins"/>
    <property type="match status" value="1"/>
</dbReference>
<dbReference type="GO" id="GO:0006412">
    <property type="term" value="P:translation"/>
    <property type="evidence" value="ECO:0007669"/>
    <property type="project" value="TreeGrafter"/>
</dbReference>
<dbReference type="InterPro" id="IPR012340">
    <property type="entry name" value="NA-bd_OB-fold"/>
</dbReference>
<dbReference type="Pfam" id="PF00575">
    <property type="entry name" value="S1"/>
    <property type="match status" value="1"/>
</dbReference>
<name>D3PBZ6_DEFDS</name>
<dbReference type="SUPFAM" id="SSF47781">
    <property type="entry name" value="RuvA domain 2-like"/>
    <property type="match status" value="2"/>
</dbReference>
<evidence type="ECO:0000313" key="3">
    <source>
        <dbReference type="Proteomes" id="UP000001520"/>
    </source>
</evidence>
<protein>
    <submittedName>
        <fullName evidence="2">Transcription accessory protein</fullName>
    </submittedName>
</protein>
<dbReference type="Gene3D" id="1.10.10.650">
    <property type="entry name" value="RuvA domain 2-like"/>
    <property type="match status" value="1"/>
</dbReference>
<evidence type="ECO:0000259" key="1">
    <source>
        <dbReference type="PROSITE" id="PS50126"/>
    </source>
</evidence>
<dbReference type="FunFam" id="1.10.10.650:FF:000001">
    <property type="entry name" value="S1 RNA-binding domain 1"/>
    <property type="match status" value="1"/>
</dbReference>
<dbReference type="Pfam" id="PF22706">
    <property type="entry name" value="Tex_central_region"/>
    <property type="match status" value="1"/>
</dbReference>
<dbReference type="Pfam" id="PF09371">
    <property type="entry name" value="Tex_N"/>
    <property type="match status" value="1"/>
</dbReference>
<dbReference type="InterPro" id="IPR041692">
    <property type="entry name" value="HHH_9"/>
</dbReference>
<dbReference type="InterPro" id="IPR055179">
    <property type="entry name" value="Tex-like_central_region"/>
</dbReference>
<dbReference type="InterPro" id="IPR032639">
    <property type="entry name" value="Tex_YqgF"/>
</dbReference>
<dbReference type="InterPro" id="IPR037027">
    <property type="entry name" value="YqgF/RNaseH-like_dom_sf"/>
</dbReference>
<evidence type="ECO:0000313" key="2">
    <source>
        <dbReference type="EMBL" id="BAI80119.1"/>
    </source>
</evidence>
<dbReference type="FunFam" id="1.10.150.310:FF:000002">
    <property type="entry name" value="Putative transcription modulator/accessory protein"/>
    <property type="match status" value="1"/>
</dbReference>
<proteinExistence type="predicted"/>
<dbReference type="SUPFAM" id="SSF158832">
    <property type="entry name" value="Tex N-terminal region-like"/>
    <property type="match status" value="1"/>
</dbReference>
<dbReference type="SMART" id="SM00316">
    <property type="entry name" value="S1"/>
    <property type="match status" value="1"/>
</dbReference>
<dbReference type="GO" id="GO:0005737">
    <property type="term" value="C:cytoplasm"/>
    <property type="evidence" value="ECO:0007669"/>
    <property type="project" value="UniProtKB-ARBA"/>
</dbReference>